<comment type="similarity">
    <text evidence="1">Belongs to the EamA transporter family.</text>
</comment>
<dbReference type="EMBL" id="JAFLQW010000465">
    <property type="protein sequence ID" value="MBO0350870.1"/>
    <property type="molecule type" value="Genomic_DNA"/>
</dbReference>
<feature type="transmembrane region" description="Helical" evidence="2">
    <location>
        <begin position="272"/>
        <end position="292"/>
    </location>
</feature>
<protein>
    <submittedName>
        <fullName evidence="4">DMT family transporter</fullName>
    </submittedName>
</protein>
<dbReference type="Proteomes" id="UP000664844">
    <property type="component" value="Unassembled WGS sequence"/>
</dbReference>
<feature type="transmembrane region" description="Helical" evidence="2">
    <location>
        <begin position="207"/>
        <end position="227"/>
    </location>
</feature>
<evidence type="ECO:0000259" key="3">
    <source>
        <dbReference type="Pfam" id="PF00892"/>
    </source>
</evidence>
<gene>
    <name evidence="4" type="ORF">J0895_17725</name>
</gene>
<sequence>MNPIAEFKGEFAAISAALLWAVSSVVYSYLGQQISPMLLNLSKGVVAIALLLLTLFLRDFLLPALDSTAFIPALSHPFNTLNEFALPLFLLFLSGAIGISFGDTVFFAALNQLGARRTLLIQTLAPPLTALLAILFLREQLTLIAWGGMIITIIGVAWTIAERVSETDTPSAPLLPGVSLGLLAALAQAVGAVLSRAALAQTAINPLWSTLIRLLAGVSLLFLWILWKQGRRVLSGLGSKRLVAIVLVTSFFSTYLGIWLQQISLKFSPAGIAQTLSATSPVFVLPIAIALGEFVSIRAILGAVLSLFGIALLFLWR</sequence>
<feature type="domain" description="EamA" evidence="3">
    <location>
        <begin position="176"/>
        <end position="314"/>
    </location>
</feature>
<dbReference type="PANTHER" id="PTHR22911:SF137">
    <property type="entry name" value="SOLUTE CARRIER FAMILY 35 MEMBER G2-RELATED"/>
    <property type="match status" value="1"/>
</dbReference>
<comment type="caution">
    <text evidence="4">The sequence shown here is derived from an EMBL/GenBank/DDBJ whole genome shotgun (WGS) entry which is preliminary data.</text>
</comment>
<feature type="transmembrane region" description="Helical" evidence="2">
    <location>
        <begin position="12"/>
        <end position="30"/>
    </location>
</feature>
<dbReference type="InterPro" id="IPR000620">
    <property type="entry name" value="EamA_dom"/>
</dbReference>
<feature type="transmembrane region" description="Helical" evidence="2">
    <location>
        <begin position="37"/>
        <end position="57"/>
    </location>
</feature>
<keyword evidence="5" id="KW-1185">Reference proteome</keyword>
<evidence type="ECO:0000256" key="1">
    <source>
        <dbReference type="ARBA" id="ARBA00007362"/>
    </source>
</evidence>
<dbReference type="InterPro" id="IPR037185">
    <property type="entry name" value="EmrE-like"/>
</dbReference>
<feature type="transmembrane region" description="Helical" evidence="2">
    <location>
        <begin position="239"/>
        <end position="260"/>
    </location>
</feature>
<feature type="domain" description="EamA" evidence="3">
    <location>
        <begin position="8"/>
        <end position="159"/>
    </location>
</feature>
<name>A0ABS3FUT7_9CYAN</name>
<dbReference type="RefSeq" id="WP_207089341.1">
    <property type="nucleotide sequence ID" value="NZ_JAFLQW010000465.1"/>
</dbReference>
<keyword evidence="2" id="KW-0472">Membrane</keyword>
<accession>A0ABS3FUT7</accession>
<dbReference type="SUPFAM" id="SSF103481">
    <property type="entry name" value="Multidrug resistance efflux transporter EmrE"/>
    <property type="match status" value="2"/>
</dbReference>
<organism evidence="4 5">
    <name type="scientific">Phormidium pseudopriestleyi FRX01</name>
    <dbReference type="NCBI Taxonomy" id="1759528"/>
    <lineage>
        <taxon>Bacteria</taxon>
        <taxon>Bacillati</taxon>
        <taxon>Cyanobacteriota</taxon>
        <taxon>Cyanophyceae</taxon>
        <taxon>Oscillatoriophycideae</taxon>
        <taxon>Oscillatoriales</taxon>
        <taxon>Oscillatoriaceae</taxon>
        <taxon>Phormidium</taxon>
    </lineage>
</organism>
<dbReference type="PANTHER" id="PTHR22911">
    <property type="entry name" value="ACYL-MALONYL CONDENSING ENZYME-RELATED"/>
    <property type="match status" value="1"/>
</dbReference>
<feature type="transmembrane region" description="Helical" evidence="2">
    <location>
        <begin position="299"/>
        <end position="316"/>
    </location>
</feature>
<evidence type="ECO:0000313" key="5">
    <source>
        <dbReference type="Proteomes" id="UP000664844"/>
    </source>
</evidence>
<reference evidence="4 5" key="1">
    <citation type="submission" date="2021-03" db="EMBL/GenBank/DDBJ databases">
        <title>Metabolic Capacity of the Antarctic Cyanobacterium Phormidium pseudopriestleyi that Sustains Oxygenic Photosynthesis in the Presence of Hydrogen Sulfide.</title>
        <authorList>
            <person name="Lumian J.E."/>
            <person name="Jungblut A.D."/>
            <person name="Dillon M.L."/>
            <person name="Hawes I."/>
            <person name="Doran P.T."/>
            <person name="Mackey T.J."/>
            <person name="Dick G.J."/>
            <person name="Grettenberger C.L."/>
            <person name="Sumner D.Y."/>
        </authorList>
    </citation>
    <scope>NUCLEOTIDE SEQUENCE [LARGE SCALE GENOMIC DNA]</scope>
    <source>
        <strain evidence="4 5">FRX01</strain>
    </source>
</reference>
<proteinExistence type="inferred from homology"/>
<evidence type="ECO:0000256" key="2">
    <source>
        <dbReference type="SAM" id="Phobius"/>
    </source>
</evidence>
<evidence type="ECO:0000313" key="4">
    <source>
        <dbReference type="EMBL" id="MBO0350870.1"/>
    </source>
</evidence>
<keyword evidence="2" id="KW-0812">Transmembrane</keyword>
<feature type="transmembrane region" description="Helical" evidence="2">
    <location>
        <begin position="84"/>
        <end position="107"/>
    </location>
</feature>
<feature type="transmembrane region" description="Helical" evidence="2">
    <location>
        <begin position="173"/>
        <end position="195"/>
    </location>
</feature>
<dbReference type="Pfam" id="PF00892">
    <property type="entry name" value="EamA"/>
    <property type="match status" value="2"/>
</dbReference>
<feature type="transmembrane region" description="Helical" evidence="2">
    <location>
        <begin position="143"/>
        <end position="161"/>
    </location>
</feature>
<keyword evidence="2" id="KW-1133">Transmembrane helix</keyword>